<proteinExistence type="predicted"/>
<dbReference type="PROSITE" id="PS50086">
    <property type="entry name" value="TBC_RABGAP"/>
    <property type="match status" value="1"/>
</dbReference>
<accession>A0ABQ9XJD6</accession>
<organism evidence="4 5">
    <name type="scientific">Blattamonas nauphoetae</name>
    <dbReference type="NCBI Taxonomy" id="2049346"/>
    <lineage>
        <taxon>Eukaryota</taxon>
        <taxon>Metamonada</taxon>
        <taxon>Preaxostyla</taxon>
        <taxon>Oxymonadida</taxon>
        <taxon>Blattamonas</taxon>
    </lineage>
</organism>
<dbReference type="Pfam" id="PF00566">
    <property type="entry name" value="RabGAP-TBC"/>
    <property type="match status" value="2"/>
</dbReference>
<dbReference type="EMBL" id="JARBJD010000116">
    <property type="protein sequence ID" value="KAK2951584.1"/>
    <property type="molecule type" value="Genomic_DNA"/>
</dbReference>
<evidence type="ECO:0000259" key="3">
    <source>
        <dbReference type="PROSITE" id="PS50086"/>
    </source>
</evidence>
<protein>
    <submittedName>
        <fullName evidence="4">TBC1 domain family member 5</fullName>
    </submittedName>
</protein>
<feature type="domain" description="Rab-GAP TBC" evidence="3">
    <location>
        <begin position="45"/>
        <end position="331"/>
    </location>
</feature>
<evidence type="ECO:0000313" key="4">
    <source>
        <dbReference type="EMBL" id="KAK2951584.1"/>
    </source>
</evidence>
<dbReference type="SMART" id="SM00164">
    <property type="entry name" value="TBC"/>
    <property type="match status" value="1"/>
</dbReference>
<gene>
    <name evidence="4" type="ORF">BLNAU_13468</name>
</gene>
<feature type="region of interest" description="Disordered" evidence="2">
    <location>
        <begin position="463"/>
        <end position="503"/>
    </location>
</feature>
<evidence type="ECO:0000313" key="5">
    <source>
        <dbReference type="Proteomes" id="UP001281761"/>
    </source>
</evidence>
<keyword evidence="5" id="KW-1185">Reference proteome</keyword>
<dbReference type="SUPFAM" id="SSF47923">
    <property type="entry name" value="Ypt/Rab-GAP domain of gyp1p"/>
    <property type="match status" value="2"/>
</dbReference>
<feature type="compositionally biased region" description="Polar residues" evidence="2">
    <location>
        <begin position="549"/>
        <end position="578"/>
    </location>
</feature>
<feature type="compositionally biased region" description="Basic and acidic residues" evidence="2">
    <location>
        <begin position="488"/>
        <end position="498"/>
    </location>
</feature>
<evidence type="ECO:0000256" key="2">
    <source>
        <dbReference type="SAM" id="MobiDB-lite"/>
    </source>
</evidence>
<dbReference type="PANTHER" id="PTHR22957:SF337">
    <property type="entry name" value="TBC1 DOMAIN FAMILY MEMBER 5"/>
    <property type="match status" value="1"/>
</dbReference>
<dbReference type="InterPro" id="IPR035969">
    <property type="entry name" value="Rab-GAP_TBC_sf"/>
</dbReference>
<name>A0ABQ9XJD6_9EUKA</name>
<keyword evidence="1" id="KW-0343">GTPase activation</keyword>
<feature type="region of interest" description="Disordered" evidence="2">
    <location>
        <begin position="517"/>
        <end position="594"/>
    </location>
</feature>
<dbReference type="Proteomes" id="UP001281761">
    <property type="component" value="Unassembled WGS sequence"/>
</dbReference>
<feature type="compositionally biased region" description="Basic and acidic residues" evidence="2">
    <location>
        <begin position="527"/>
        <end position="547"/>
    </location>
</feature>
<reference evidence="4 5" key="1">
    <citation type="journal article" date="2022" name="bioRxiv">
        <title>Genomics of Preaxostyla Flagellates Illuminates Evolutionary Transitions and the Path Towards Mitochondrial Loss.</title>
        <authorList>
            <person name="Novak L.V.F."/>
            <person name="Treitli S.C."/>
            <person name="Pyrih J."/>
            <person name="Halakuc P."/>
            <person name="Pipaliya S.V."/>
            <person name="Vacek V."/>
            <person name="Brzon O."/>
            <person name="Soukal P."/>
            <person name="Eme L."/>
            <person name="Dacks J.B."/>
            <person name="Karnkowska A."/>
            <person name="Elias M."/>
            <person name="Hampl V."/>
        </authorList>
    </citation>
    <scope>NUCLEOTIDE SEQUENCE [LARGE SCALE GENOMIC DNA]</scope>
    <source>
        <strain evidence="4">NAU3</strain>
        <tissue evidence="4">Gut</tissue>
    </source>
</reference>
<dbReference type="Gene3D" id="1.10.8.270">
    <property type="entry name" value="putative rabgap domain of human tbc1 domain family member 14 like domains"/>
    <property type="match status" value="1"/>
</dbReference>
<comment type="caution">
    <text evidence="4">The sequence shown here is derived from an EMBL/GenBank/DDBJ whole genome shotgun (WGS) entry which is preliminary data.</text>
</comment>
<sequence>MDGVVPSLLTQRQFDLAVEEFASLFDSLDTDYDSTVRSFSIKFGLDSCPLRGILWRYFLGLLEGPPSQSWIKQTTKSRTYFTEWKQKVVIDPREASQRDIDFDDPLSSSSDSSWSKFFENKEIEEQISRDLARIHYDIPMFQNKAVLQMLLEILLVWAKINAEIGYKQGMHEILAGLAYGLIKTSILPQKLVKPTPEDHRALLSFLMDFTSVQADLFAIFDSVMQITSKWFFDPVQIPEEQRQIKRVNHVLGTSALAEPDSLHFAEVPAVVRKSRRIFVVLKSRDADYAKKLDSLQVEPHLYMLPWLRLLFLRVFPFPQSLRVWDALFAASTQRTGLAELGLVDYQSLALLLRVRGDIMNPQTDANTCLSLLMHFPHTTSSDVERAVADAIRLKLNKEFKEMPTPTDTSLDLIGLPASPGASMKHSTLRILEKEVLSSQFESIPVSERMRDLSEQMLKLAEIEQKAQQDASDAELHQSDKAPSLPSEPEYHFTSERKSQTSGLSTAGAYLKRLAGTFRPKAGGAQKNVKEKNESMRVEREKGEEKQKSGSRSANTPSQSESSTTTRPPISVSEPSKGSTKAIVHKSLLDLVDGE</sequence>
<dbReference type="InterPro" id="IPR000195">
    <property type="entry name" value="Rab-GAP-TBC_dom"/>
</dbReference>
<dbReference type="Gene3D" id="1.10.472.80">
    <property type="entry name" value="Ypt/Rab-GAP domain of gyp1p, domain 3"/>
    <property type="match status" value="1"/>
</dbReference>
<evidence type="ECO:0000256" key="1">
    <source>
        <dbReference type="ARBA" id="ARBA00022468"/>
    </source>
</evidence>
<dbReference type="PANTHER" id="PTHR22957">
    <property type="entry name" value="TBC1 DOMAIN FAMILY MEMBER GTPASE-ACTIVATING PROTEIN"/>
    <property type="match status" value="1"/>
</dbReference>